<evidence type="ECO:0000313" key="1">
    <source>
        <dbReference type="EMBL" id="KAI0043474.1"/>
    </source>
</evidence>
<name>A0ACB8RH63_9AGAM</name>
<protein>
    <submittedName>
        <fullName evidence="1">Uncharacterized protein</fullName>
    </submittedName>
</protein>
<dbReference type="Proteomes" id="UP000814033">
    <property type="component" value="Unassembled WGS sequence"/>
</dbReference>
<organism evidence="1 2">
    <name type="scientific">Auriscalpium vulgare</name>
    <dbReference type="NCBI Taxonomy" id="40419"/>
    <lineage>
        <taxon>Eukaryota</taxon>
        <taxon>Fungi</taxon>
        <taxon>Dikarya</taxon>
        <taxon>Basidiomycota</taxon>
        <taxon>Agaricomycotina</taxon>
        <taxon>Agaricomycetes</taxon>
        <taxon>Russulales</taxon>
        <taxon>Auriscalpiaceae</taxon>
        <taxon>Auriscalpium</taxon>
    </lineage>
</organism>
<reference evidence="1" key="1">
    <citation type="submission" date="2021-02" db="EMBL/GenBank/DDBJ databases">
        <authorList>
            <consortium name="DOE Joint Genome Institute"/>
            <person name="Ahrendt S."/>
            <person name="Looney B.P."/>
            <person name="Miyauchi S."/>
            <person name="Morin E."/>
            <person name="Drula E."/>
            <person name="Courty P.E."/>
            <person name="Chicoki N."/>
            <person name="Fauchery L."/>
            <person name="Kohler A."/>
            <person name="Kuo A."/>
            <person name="Labutti K."/>
            <person name="Pangilinan J."/>
            <person name="Lipzen A."/>
            <person name="Riley R."/>
            <person name="Andreopoulos W."/>
            <person name="He G."/>
            <person name="Johnson J."/>
            <person name="Barry K.W."/>
            <person name="Grigoriev I.V."/>
            <person name="Nagy L."/>
            <person name="Hibbett D."/>
            <person name="Henrissat B."/>
            <person name="Matheny P.B."/>
            <person name="Labbe J."/>
            <person name="Martin F."/>
        </authorList>
    </citation>
    <scope>NUCLEOTIDE SEQUENCE</scope>
    <source>
        <strain evidence="1">FP105234-sp</strain>
    </source>
</reference>
<gene>
    <name evidence="1" type="ORF">FA95DRAFT_399171</name>
</gene>
<evidence type="ECO:0000313" key="2">
    <source>
        <dbReference type="Proteomes" id="UP000814033"/>
    </source>
</evidence>
<reference evidence="1" key="2">
    <citation type="journal article" date="2022" name="New Phytol.">
        <title>Evolutionary transition to the ectomycorrhizal habit in the genomes of a hyperdiverse lineage of mushroom-forming fungi.</title>
        <authorList>
            <person name="Looney B."/>
            <person name="Miyauchi S."/>
            <person name="Morin E."/>
            <person name="Drula E."/>
            <person name="Courty P.E."/>
            <person name="Kohler A."/>
            <person name="Kuo A."/>
            <person name="LaButti K."/>
            <person name="Pangilinan J."/>
            <person name="Lipzen A."/>
            <person name="Riley R."/>
            <person name="Andreopoulos W."/>
            <person name="He G."/>
            <person name="Johnson J."/>
            <person name="Nolan M."/>
            <person name="Tritt A."/>
            <person name="Barry K.W."/>
            <person name="Grigoriev I.V."/>
            <person name="Nagy L.G."/>
            <person name="Hibbett D."/>
            <person name="Henrissat B."/>
            <person name="Matheny P.B."/>
            <person name="Labbe J."/>
            <person name="Martin F.M."/>
        </authorList>
    </citation>
    <scope>NUCLEOTIDE SEQUENCE</scope>
    <source>
        <strain evidence="1">FP105234-sp</strain>
    </source>
</reference>
<dbReference type="EMBL" id="MU276017">
    <property type="protein sequence ID" value="KAI0043474.1"/>
    <property type="molecule type" value="Genomic_DNA"/>
</dbReference>
<keyword evidence="2" id="KW-1185">Reference proteome</keyword>
<sequence length="130" mass="14259">MFTVECWASQSPAHLSNRRDTSWRAETGGPEKRELKVAGTIRREAETAHEPTAFFGRRATAPASLTHQVIATRAPSALANLCRHAPTATHPTILGIRRARRCVAQSAMSLQHPNAHPGNKYRGRIEEGGE</sequence>
<comment type="caution">
    <text evidence="1">The sequence shown here is derived from an EMBL/GenBank/DDBJ whole genome shotgun (WGS) entry which is preliminary data.</text>
</comment>
<proteinExistence type="predicted"/>
<accession>A0ACB8RH63</accession>